<proteinExistence type="predicted"/>
<name>A0A0B6YF47_9EUPU</name>
<feature type="non-terminal residue" evidence="1">
    <location>
        <position position="1"/>
    </location>
</feature>
<dbReference type="Pfam" id="PF24176">
    <property type="entry name" value="TPR_TTI1_2nd"/>
    <property type="match status" value="1"/>
</dbReference>
<sequence>ESNVYKLATVMVINEVVVGAGIKLAENSKENTNDREALDSVVRTLLDEYLCPENLKLVDTLSNDANFVRQSPLSTSSSLVVVKPVTYDTQRNII</sequence>
<dbReference type="AlphaFoldDB" id="A0A0B6YF47"/>
<protein>
    <submittedName>
        <fullName evidence="1">Uncharacterized protein</fullName>
    </submittedName>
</protein>
<accession>A0A0B6YF47</accession>
<reference evidence="1" key="1">
    <citation type="submission" date="2014-12" db="EMBL/GenBank/DDBJ databases">
        <title>Insight into the proteome of Arion vulgaris.</title>
        <authorList>
            <person name="Aradska J."/>
            <person name="Bulat T."/>
            <person name="Smidak R."/>
            <person name="Sarate P."/>
            <person name="Gangsoo J."/>
            <person name="Sialana F."/>
            <person name="Bilban M."/>
            <person name="Lubec G."/>
        </authorList>
    </citation>
    <scope>NUCLEOTIDE SEQUENCE</scope>
    <source>
        <tissue evidence="1">Skin</tissue>
    </source>
</reference>
<organism evidence="1">
    <name type="scientific">Arion vulgaris</name>
    <dbReference type="NCBI Taxonomy" id="1028688"/>
    <lineage>
        <taxon>Eukaryota</taxon>
        <taxon>Metazoa</taxon>
        <taxon>Spiralia</taxon>
        <taxon>Lophotrochozoa</taxon>
        <taxon>Mollusca</taxon>
        <taxon>Gastropoda</taxon>
        <taxon>Heterobranchia</taxon>
        <taxon>Euthyneura</taxon>
        <taxon>Panpulmonata</taxon>
        <taxon>Eupulmonata</taxon>
        <taxon>Stylommatophora</taxon>
        <taxon>Helicina</taxon>
        <taxon>Arionoidea</taxon>
        <taxon>Arionidae</taxon>
        <taxon>Arion</taxon>
    </lineage>
</organism>
<dbReference type="EMBL" id="HACG01007934">
    <property type="protein sequence ID" value="CEK54799.1"/>
    <property type="molecule type" value="Transcribed_RNA"/>
</dbReference>
<feature type="non-terminal residue" evidence="1">
    <location>
        <position position="94"/>
    </location>
</feature>
<evidence type="ECO:0000313" key="1">
    <source>
        <dbReference type="EMBL" id="CEK54799.1"/>
    </source>
</evidence>
<gene>
    <name evidence="1" type="primary">ORF23666</name>
</gene>